<dbReference type="PRINTS" id="PR00145">
    <property type="entry name" value="ARGSUCLYASE"/>
</dbReference>
<dbReference type="GO" id="GO:0047472">
    <property type="term" value="F:3-carboxy-cis,cis-muconate cycloisomerase activity"/>
    <property type="evidence" value="ECO:0007669"/>
    <property type="project" value="UniProtKB-EC"/>
</dbReference>
<sequence length="454" mass="49745">MAFGAFDSQITRRGYVTEAMDTIWSERSTVQSWYDVEAALARVQTKLGMIPEGTGTRITQQAKATDAVMERIFSGTAGNPFALGLDCLRQTLDETTRRWVHFGATTQDILDTARNLQIRDSLDLIDSCTNDLLKITRLLADRHAETIMVARTNGQHAVPTTLGMRFARWTADLERSRERMTQTRHRCLLVQFSGAAGTYASMGPHGATVATEIARDLGLTCELIAWHASRDALTELSCNLAIHAQVLAKIAEDLYNMQRTDLREAAEALDPHLSGSSTMPQKRNPFSTMKITAAARMAAGAAATVLTNPPGDFERDHRQLEVERDAVPRILAAVDGAGQKLLTLLNALDFNVDQLAANVHREGILLVSEGIMMELAPRLGHEEAHDLLQEFSAAHRANGISLHDFIDAHPHVAEKLSGLDLDELSDPSRYTGLSAKLSHLIAGDRPHTGNDVMG</sequence>
<dbReference type="EMBL" id="LT906441">
    <property type="protein sequence ID" value="SNV38212.1"/>
    <property type="molecule type" value="Genomic_DNA"/>
</dbReference>
<dbReference type="PANTHER" id="PTHR43172:SF2">
    <property type="entry name" value="ADENYLOSUCCINATE LYASE C-TERMINAL DOMAIN-CONTAINING PROTEIN"/>
    <property type="match status" value="1"/>
</dbReference>
<dbReference type="SUPFAM" id="SSF48557">
    <property type="entry name" value="L-aspartase-like"/>
    <property type="match status" value="1"/>
</dbReference>
<dbReference type="InterPro" id="IPR022761">
    <property type="entry name" value="Fumarate_lyase_N"/>
</dbReference>
<name>A0A239WUW9_9ACTN</name>
<dbReference type="PRINTS" id="PR00149">
    <property type="entry name" value="FUMRATELYASE"/>
</dbReference>
<dbReference type="PROSITE" id="PS00163">
    <property type="entry name" value="FUMARATE_LYASES"/>
    <property type="match status" value="1"/>
</dbReference>
<comment type="similarity">
    <text evidence="2">Belongs to the class-II fumarase/aspartase family.</text>
</comment>
<dbReference type="GO" id="GO:0016829">
    <property type="term" value="F:lyase activity"/>
    <property type="evidence" value="ECO:0007669"/>
    <property type="project" value="UniProtKB-KW"/>
</dbReference>
<dbReference type="Gene3D" id="1.10.40.30">
    <property type="entry name" value="Fumarase/aspartase (C-terminal domain)"/>
    <property type="match status" value="1"/>
</dbReference>
<evidence type="ECO:0000256" key="1">
    <source>
        <dbReference type="ARBA" id="ARBA00023239"/>
    </source>
</evidence>
<accession>A0A239WUW9</accession>
<dbReference type="EC" id="5.5.1.2" evidence="4"/>
<dbReference type="Proteomes" id="UP000215332">
    <property type="component" value="Chromosome 1"/>
</dbReference>
<gene>
    <name evidence="4" type="primary">pcaB</name>
    <name evidence="4" type="ORF">SAMEA4412665_01657</name>
</gene>
<evidence type="ECO:0000313" key="4">
    <source>
        <dbReference type="EMBL" id="SNV38212.1"/>
    </source>
</evidence>
<dbReference type="InterPro" id="IPR019468">
    <property type="entry name" value="AdenyloSucc_lyase_C"/>
</dbReference>
<keyword evidence="4" id="KW-0413">Isomerase</keyword>
<dbReference type="InterPro" id="IPR000362">
    <property type="entry name" value="Fumarate_lyase_fam"/>
</dbReference>
<dbReference type="AlphaFoldDB" id="A0A239WUW9"/>
<evidence type="ECO:0000313" key="5">
    <source>
        <dbReference type="Proteomes" id="UP000215332"/>
    </source>
</evidence>
<feature type="domain" description="Adenylosuccinate lyase C-terminal" evidence="3">
    <location>
        <begin position="363"/>
        <end position="442"/>
    </location>
</feature>
<protein>
    <submittedName>
        <fullName evidence="4">3-carboxy-cis,cis-muconate cycloisomerase</fullName>
        <ecNumber evidence="4">5.5.1.2</ecNumber>
    </submittedName>
</protein>
<dbReference type="PANTHER" id="PTHR43172">
    <property type="entry name" value="ADENYLOSUCCINATE LYASE"/>
    <property type="match status" value="1"/>
</dbReference>
<dbReference type="Pfam" id="PF10397">
    <property type="entry name" value="ADSL_C"/>
    <property type="match status" value="1"/>
</dbReference>
<dbReference type="KEGG" id="cgrn:4412665_01657"/>
<dbReference type="SMART" id="SM00998">
    <property type="entry name" value="ADSL_C"/>
    <property type="match status" value="1"/>
</dbReference>
<dbReference type="Pfam" id="PF00206">
    <property type="entry name" value="Lyase_1"/>
    <property type="match status" value="1"/>
</dbReference>
<dbReference type="InterPro" id="IPR008948">
    <property type="entry name" value="L-Aspartase-like"/>
</dbReference>
<keyword evidence="1" id="KW-0456">Lyase</keyword>
<organism evidence="4 5">
    <name type="scientific">Cutibacterium granulosum</name>
    <dbReference type="NCBI Taxonomy" id="33011"/>
    <lineage>
        <taxon>Bacteria</taxon>
        <taxon>Bacillati</taxon>
        <taxon>Actinomycetota</taxon>
        <taxon>Actinomycetes</taxon>
        <taxon>Propionibacteriales</taxon>
        <taxon>Propionibacteriaceae</taxon>
        <taxon>Cutibacterium</taxon>
    </lineage>
</organism>
<proteinExistence type="inferred from homology"/>
<dbReference type="eggNOG" id="COG0015">
    <property type="taxonomic scope" value="Bacteria"/>
</dbReference>
<dbReference type="Gene3D" id="1.20.200.10">
    <property type="entry name" value="Fumarase/aspartase (Central domain)"/>
    <property type="match status" value="1"/>
</dbReference>
<reference evidence="4 5" key="1">
    <citation type="submission" date="2017-06" db="EMBL/GenBank/DDBJ databases">
        <authorList>
            <consortium name="Pathogen Informatics"/>
        </authorList>
    </citation>
    <scope>NUCLEOTIDE SEQUENCE [LARGE SCALE GENOMIC DNA]</scope>
    <source>
        <strain evidence="4 5">NCTC11865</strain>
    </source>
</reference>
<dbReference type="InterPro" id="IPR020557">
    <property type="entry name" value="Fumarate_lyase_CS"/>
</dbReference>
<evidence type="ECO:0000256" key="2">
    <source>
        <dbReference type="ARBA" id="ARBA00034772"/>
    </source>
</evidence>
<evidence type="ECO:0000259" key="3">
    <source>
        <dbReference type="SMART" id="SM00998"/>
    </source>
</evidence>